<reference evidence="2 3" key="1">
    <citation type="submission" date="2016-04" db="EMBL/GenBank/DDBJ databases">
        <title>Genome analyses suggest a sexual origin of heterokaryosis in a supposedly ancient asexual fungus.</title>
        <authorList>
            <person name="Ropars J."/>
            <person name="Sedzielewska K."/>
            <person name="Noel J."/>
            <person name="Charron P."/>
            <person name="Farinelli L."/>
            <person name="Marton T."/>
            <person name="Kruger M."/>
            <person name="Pelin A."/>
            <person name="Brachmann A."/>
            <person name="Corradi N."/>
        </authorList>
    </citation>
    <scope>NUCLEOTIDE SEQUENCE [LARGE SCALE GENOMIC DNA]</scope>
    <source>
        <strain evidence="2 3">C2</strain>
    </source>
</reference>
<protein>
    <submittedName>
        <fullName evidence="2">Uncharacterized protein</fullName>
    </submittedName>
</protein>
<name>A0A2N1MB71_9GLOM</name>
<comment type="caution">
    <text evidence="2">The sequence shown here is derived from an EMBL/GenBank/DDBJ whole genome shotgun (WGS) entry which is preliminary data.</text>
</comment>
<gene>
    <name evidence="2" type="ORF">RhiirC2_720210</name>
</gene>
<proteinExistence type="predicted"/>
<sequence>RFGLFRPVKSTDRGRERSSEKTDRNISKSTDRVRGRSSEKTDRNSSIDESSERSSSLGSDESHGRSGGSSKRELSEIHSKVDYLIKEIHDIKKVQVEQAARLDNHMAVAVNRDESAFPEPNIRKQCRVLEAMSEEQYKLFRVRKLLRCADGVGESVQHIKIQRKWWYNDRIFKDDSKPPEDAPY</sequence>
<dbReference type="EMBL" id="LLXL01003341">
    <property type="protein sequence ID" value="PKK58868.1"/>
    <property type="molecule type" value="Genomic_DNA"/>
</dbReference>
<feature type="compositionally biased region" description="Basic and acidic residues" evidence="1">
    <location>
        <begin position="60"/>
        <end position="74"/>
    </location>
</feature>
<accession>A0A2N1MB71</accession>
<dbReference type="AlphaFoldDB" id="A0A2N1MB71"/>
<evidence type="ECO:0000256" key="1">
    <source>
        <dbReference type="SAM" id="MobiDB-lite"/>
    </source>
</evidence>
<organism evidence="2 3">
    <name type="scientific">Rhizophagus irregularis</name>
    <dbReference type="NCBI Taxonomy" id="588596"/>
    <lineage>
        <taxon>Eukaryota</taxon>
        <taxon>Fungi</taxon>
        <taxon>Fungi incertae sedis</taxon>
        <taxon>Mucoromycota</taxon>
        <taxon>Glomeromycotina</taxon>
        <taxon>Glomeromycetes</taxon>
        <taxon>Glomerales</taxon>
        <taxon>Glomeraceae</taxon>
        <taxon>Rhizophagus</taxon>
    </lineage>
</organism>
<feature type="non-terminal residue" evidence="2">
    <location>
        <position position="1"/>
    </location>
</feature>
<reference evidence="2 3" key="2">
    <citation type="submission" date="2017-10" db="EMBL/GenBank/DDBJ databases">
        <title>Extensive intraspecific genome diversity in a model arbuscular mycorrhizal fungus.</title>
        <authorList>
            <person name="Chen E.C.H."/>
            <person name="Morin E."/>
            <person name="Baudet D."/>
            <person name="Noel J."/>
            <person name="Ndikumana S."/>
            <person name="Charron P."/>
            <person name="St-Onge C."/>
            <person name="Giorgi J."/>
            <person name="Grigoriev I.V."/>
            <person name="Roux C."/>
            <person name="Martin F.M."/>
            <person name="Corradi N."/>
        </authorList>
    </citation>
    <scope>NUCLEOTIDE SEQUENCE [LARGE SCALE GENOMIC DNA]</scope>
    <source>
        <strain evidence="2 3">C2</strain>
    </source>
</reference>
<feature type="region of interest" description="Disordered" evidence="1">
    <location>
        <begin position="1"/>
        <end position="74"/>
    </location>
</feature>
<evidence type="ECO:0000313" key="2">
    <source>
        <dbReference type="EMBL" id="PKK58868.1"/>
    </source>
</evidence>
<feature type="compositionally biased region" description="Basic and acidic residues" evidence="1">
    <location>
        <begin position="9"/>
        <end position="52"/>
    </location>
</feature>
<dbReference type="VEuPathDB" id="FungiDB:FUN_002208"/>
<dbReference type="Proteomes" id="UP000233469">
    <property type="component" value="Unassembled WGS sequence"/>
</dbReference>
<evidence type="ECO:0000313" key="3">
    <source>
        <dbReference type="Proteomes" id="UP000233469"/>
    </source>
</evidence>